<feature type="domain" description="SsuA/THI5-like" evidence="5">
    <location>
        <begin position="48"/>
        <end position="258"/>
    </location>
</feature>
<evidence type="ECO:0000259" key="5">
    <source>
        <dbReference type="Pfam" id="PF09084"/>
    </source>
</evidence>
<protein>
    <submittedName>
        <fullName evidence="6">NitT/TauT family transport system substrate-binding protein</fullName>
    </submittedName>
</protein>
<keyword evidence="7" id="KW-1185">Reference proteome</keyword>
<dbReference type="SUPFAM" id="SSF53850">
    <property type="entry name" value="Periplasmic binding protein-like II"/>
    <property type="match status" value="1"/>
</dbReference>
<comment type="similarity">
    <text evidence="2">Belongs to the bacterial solute-binding protein SsuA/TauA family.</text>
</comment>
<dbReference type="GO" id="GO:0042597">
    <property type="term" value="C:periplasmic space"/>
    <property type="evidence" value="ECO:0007669"/>
    <property type="project" value="UniProtKB-SubCell"/>
</dbReference>
<dbReference type="AlphaFoldDB" id="A0A521AR29"/>
<dbReference type="Proteomes" id="UP000315636">
    <property type="component" value="Unassembled WGS sequence"/>
</dbReference>
<dbReference type="PROSITE" id="PS51257">
    <property type="entry name" value="PROKAR_LIPOPROTEIN"/>
    <property type="match status" value="1"/>
</dbReference>
<accession>A0A521AR29</accession>
<sequence>MRSASIRIRFLLMVSITLLVTACGFDNTSDKNTDTVRLVEVTHSIFYAPQYVAINKGFFKDEGIDLQLSSAFGGDKAMTALLSGHADIALSGAETAVYVSAQGAQHPVIGFAQLTQKDGSFLVSRKPVKQFDWNDLKGKELLGQRKGGMPEMVSEYVQRKNGLKPHKDLKIIQNVDFKNLGGAFASGTGDYVQLFEPIASKMEQEGTGHVVASFGKDSGNLPYTVYMSKKNYIEKHPDLVKRFTRAIHRGQRWVQSHSAEEIADVIQPDFKGTSRDILIKVIHRYKSQNTWASDPLIDRKEYQRMLQIMEQAGELPSSVPYETVIQTNIAEKVIQKEP</sequence>
<evidence type="ECO:0000313" key="6">
    <source>
        <dbReference type="EMBL" id="SMO37100.1"/>
    </source>
</evidence>
<comment type="subcellular location">
    <subcellularLocation>
        <location evidence="1">Periplasm</location>
    </subcellularLocation>
</comment>
<organism evidence="6 7">
    <name type="scientific">Melghirimyces algeriensis</name>
    <dbReference type="NCBI Taxonomy" id="910412"/>
    <lineage>
        <taxon>Bacteria</taxon>
        <taxon>Bacillati</taxon>
        <taxon>Bacillota</taxon>
        <taxon>Bacilli</taxon>
        <taxon>Bacillales</taxon>
        <taxon>Thermoactinomycetaceae</taxon>
        <taxon>Melghirimyces</taxon>
    </lineage>
</organism>
<dbReference type="PANTHER" id="PTHR30024:SF47">
    <property type="entry name" value="TAURINE-BINDING PERIPLASMIC PROTEIN"/>
    <property type="match status" value="1"/>
</dbReference>
<evidence type="ECO:0000256" key="4">
    <source>
        <dbReference type="SAM" id="SignalP"/>
    </source>
</evidence>
<dbReference type="OrthoDB" id="9802202at2"/>
<keyword evidence="3 4" id="KW-0732">Signal</keyword>
<evidence type="ECO:0000256" key="1">
    <source>
        <dbReference type="ARBA" id="ARBA00004418"/>
    </source>
</evidence>
<gene>
    <name evidence="6" type="ORF">SAMN06264849_101284</name>
</gene>
<dbReference type="Pfam" id="PF09084">
    <property type="entry name" value="NMT1"/>
    <property type="match status" value="1"/>
</dbReference>
<evidence type="ECO:0000256" key="3">
    <source>
        <dbReference type="ARBA" id="ARBA00022729"/>
    </source>
</evidence>
<dbReference type="InterPro" id="IPR015168">
    <property type="entry name" value="SsuA/THI5"/>
</dbReference>
<reference evidence="6 7" key="1">
    <citation type="submission" date="2017-05" db="EMBL/GenBank/DDBJ databases">
        <authorList>
            <person name="Varghese N."/>
            <person name="Submissions S."/>
        </authorList>
    </citation>
    <scope>NUCLEOTIDE SEQUENCE [LARGE SCALE GENOMIC DNA]</scope>
    <source>
        <strain evidence="6 7">DSM 45474</strain>
    </source>
</reference>
<feature type="chain" id="PRO_5038687009" evidence="4">
    <location>
        <begin position="23"/>
        <end position="338"/>
    </location>
</feature>
<dbReference type="Gene3D" id="3.40.190.10">
    <property type="entry name" value="Periplasmic binding protein-like II"/>
    <property type="match status" value="2"/>
</dbReference>
<dbReference type="EMBL" id="FXTI01000001">
    <property type="protein sequence ID" value="SMO37100.1"/>
    <property type="molecule type" value="Genomic_DNA"/>
</dbReference>
<evidence type="ECO:0000256" key="2">
    <source>
        <dbReference type="ARBA" id="ARBA00010742"/>
    </source>
</evidence>
<dbReference type="RefSeq" id="WP_142503979.1">
    <property type="nucleotide sequence ID" value="NZ_FXTI01000001.1"/>
</dbReference>
<name>A0A521AR29_9BACL</name>
<feature type="signal peptide" evidence="4">
    <location>
        <begin position="1"/>
        <end position="22"/>
    </location>
</feature>
<dbReference type="PANTHER" id="PTHR30024">
    <property type="entry name" value="ALIPHATIC SULFONATES-BINDING PROTEIN-RELATED"/>
    <property type="match status" value="1"/>
</dbReference>
<proteinExistence type="inferred from homology"/>
<evidence type="ECO:0000313" key="7">
    <source>
        <dbReference type="Proteomes" id="UP000315636"/>
    </source>
</evidence>